<accession>A0AA40LWW6</accession>
<sequence length="320" mass="35798">MALTRIRATPRSPTFLSPFELPYGRPFLLNHCLPTDPPLLATYLPYLSLLRQLLREHADRWTGPHTVISQLPLRPNYLEIHHGTTSTDSRGPQSSMTSINVRCWAPLRSTLAALPLLLLLPALGNLHPPLPAYVWRFKVHETYNQDSTQVTRQVGSQDCPLVGCQAEILIADDLRSVSNGGRPYACFAYDQRNPDRCNRDVNTYGGCRWSGCVIHDAYNEVRSGPFFWKDGTFNIRVRDPWDQRWVAGVMGKLYGGGWSSTPSGTIYISGEYVMAQEAQIQVSKSILQTEHSLKGKLPDSPPGRSPVFLAPTYPAHCTIP</sequence>
<dbReference type="AlphaFoldDB" id="A0AA40LWW6"/>
<evidence type="ECO:0000313" key="2">
    <source>
        <dbReference type="Proteomes" id="UP001177744"/>
    </source>
</evidence>
<proteinExistence type="predicted"/>
<gene>
    <name evidence="1" type="ORF">QTO34_000388</name>
</gene>
<evidence type="ECO:0000313" key="1">
    <source>
        <dbReference type="EMBL" id="KAK1346532.1"/>
    </source>
</evidence>
<keyword evidence="2" id="KW-1185">Reference proteome</keyword>
<dbReference type="EMBL" id="JAULJE010000001">
    <property type="protein sequence ID" value="KAK1346532.1"/>
    <property type="molecule type" value="Genomic_DNA"/>
</dbReference>
<comment type="caution">
    <text evidence="1">The sequence shown here is derived from an EMBL/GenBank/DDBJ whole genome shotgun (WGS) entry which is preliminary data.</text>
</comment>
<reference evidence="1" key="1">
    <citation type="submission" date="2023-06" db="EMBL/GenBank/DDBJ databases">
        <title>Reference genome for the Northern bat (Eptesicus nilssonii), a most northern bat species.</title>
        <authorList>
            <person name="Laine V.N."/>
            <person name="Pulliainen A.T."/>
            <person name="Lilley T.M."/>
        </authorList>
    </citation>
    <scope>NUCLEOTIDE SEQUENCE</scope>
    <source>
        <strain evidence="1">BLF_Eptnil</strain>
        <tissue evidence="1">Kidney</tissue>
    </source>
</reference>
<protein>
    <submittedName>
        <fullName evidence="1">Uncharacterized protein</fullName>
    </submittedName>
</protein>
<dbReference type="Proteomes" id="UP001177744">
    <property type="component" value="Unassembled WGS sequence"/>
</dbReference>
<organism evidence="1 2">
    <name type="scientific">Cnephaeus nilssonii</name>
    <name type="common">Northern bat</name>
    <name type="synonym">Eptesicus nilssonii</name>
    <dbReference type="NCBI Taxonomy" id="3371016"/>
    <lineage>
        <taxon>Eukaryota</taxon>
        <taxon>Metazoa</taxon>
        <taxon>Chordata</taxon>
        <taxon>Craniata</taxon>
        <taxon>Vertebrata</taxon>
        <taxon>Euteleostomi</taxon>
        <taxon>Mammalia</taxon>
        <taxon>Eutheria</taxon>
        <taxon>Laurasiatheria</taxon>
        <taxon>Chiroptera</taxon>
        <taxon>Yangochiroptera</taxon>
        <taxon>Vespertilionidae</taxon>
        <taxon>Cnephaeus</taxon>
    </lineage>
</organism>
<name>A0AA40LWW6_CNENI</name>